<dbReference type="AlphaFoldDB" id="A0A3B6AZ28"/>
<name>A0A3B6AZ28_WHEAT</name>
<dbReference type="OrthoDB" id="688047at2759"/>
<evidence type="ECO:0000313" key="3">
    <source>
        <dbReference type="EnsemblPlants" id="TraesCS2A02G307800.1.cds1"/>
    </source>
</evidence>
<reference evidence="3" key="1">
    <citation type="submission" date="2018-08" db="EMBL/GenBank/DDBJ databases">
        <authorList>
            <person name="Rossello M."/>
        </authorList>
    </citation>
    <scope>NUCLEOTIDE SEQUENCE [LARGE SCALE GENOMIC DNA]</scope>
    <source>
        <strain evidence="3">cv. Chinese Spring</strain>
    </source>
</reference>
<feature type="chain" id="PRO_5043171373" description="Bowman-Birk serine protease inhibitors family domain-containing protein" evidence="2">
    <location>
        <begin position="26"/>
        <end position="201"/>
    </location>
</feature>
<organism evidence="3">
    <name type="scientific">Triticum aestivum</name>
    <name type="common">Wheat</name>
    <dbReference type="NCBI Taxonomy" id="4565"/>
    <lineage>
        <taxon>Eukaryota</taxon>
        <taxon>Viridiplantae</taxon>
        <taxon>Streptophyta</taxon>
        <taxon>Embryophyta</taxon>
        <taxon>Tracheophyta</taxon>
        <taxon>Spermatophyta</taxon>
        <taxon>Magnoliopsida</taxon>
        <taxon>Liliopsida</taxon>
        <taxon>Poales</taxon>
        <taxon>Poaceae</taxon>
        <taxon>BOP clade</taxon>
        <taxon>Pooideae</taxon>
        <taxon>Triticodae</taxon>
        <taxon>Triticeae</taxon>
        <taxon>Triticinae</taxon>
        <taxon>Triticum</taxon>
    </lineage>
</organism>
<dbReference type="Gramene" id="TraesCS2A03G0766600.1">
    <property type="protein sequence ID" value="TraesCS2A03G0766600.1.CDS1"/>
    <property type="gene ID" value="TraesCS2A03G0766600"/>
</dbReference>
<proteinExistence type="predicted"/>
<feature type="region of interest" description="Disordered" evidence="1">
    <location>
        <begin position="182"/>
        <end position="201"/>
    </location>
</feature>
<protein>
    <recommendedName>
        <fullName evidence="5">Bowman-Birk serine protease inhibitors family domain-containing protein</fullName>
    </recommendedName>
</protein>
<evidence type="ECO:0000256" key="2">
    <source>
        <dbReference type="SAM" id="SignalP"/>
    </source>
</evidence>
<evidence type="ECO:0008006" key="5">
    <source>
        <dbReference type="Google" id="ProtNLM"/>
    </source>
</evidence>
<dbReference type="Gramene" id="TraesCS2A02G307800.1">
    <property type="protein sequence ID" value="TraesCS2A02G307800.1.cds1"/>
    <property type="gene ID" value="TraesCS2A02G307800"/>
</dbReference>
<evidence type="ECO:0000313" key="4">
    <source>
        <dbReference type="Proteomes" id="UP000019116"/>
    </source>
</evidence>
<dbReference type="Gramene" id="TraesNOR2A03G00730510.1">
    <property type="protein sequence ID" value="TraesNOR2A03G00730510.1.CDS1"/>
    <property type="gene ID" value="TraesNOR2A03G00730510"/>
</dbReference>
<dbReference type="EnsemblPlants" id="TraesCS2A02G307800.1">
    <property type="protein sequence ID" value="TraesCS2A02G307800.1.cds1"/>
    <property type="gene ID" value="TraesCS2A02G307800"/>
</dbReference>
<accession>A0A3B6AZ28</accession>
<keyword evidence="4" id="KW-1185">Reference proteome</keyword>
<reference evidence="3" key="2">
    <citation type="submission" date="2018-10" db="UniProtKB">
        <authorList>
            <consortium name="EnsemblPlants"/>
        </authorList>
    </citation>
    <scope>IDENTIFICATION</scope>
</reference>
<keyword evidence="2" id="KW-0732">Signal</keyword>
<sequence>MQLLSAACRALSLVLVVLLLSATGAAPVDGDTASSSNAAALTAAGGVNSSSPASAVDETIETYLCHICLGRDLLNRRVCPTYWPDCHALCDPHPPPAGPPALPAAPNRDDPCYVVKIYNNGTHAVVQYLDCRLTRWCSLTCGGGDDVRALGAAATSPAPAAPSSLQGMPPPRVAERRVCNSQVAARGRPVPGGARARSRLG</sequence>
<dbReference type="Proteomes" id="UP000019116">
    <property type="component" value="Chromosome 2A"/>
</dbReference>
<evidence type="ECO:0000256" key="1">
    <source>
        <dbReference type="SAM" id="MobiDB-lite"/>
    </source>
</evidence>
<feature type="signal peptide" evidence="2">
    <location>
        <begin position="1"/>
        <end position="25"/>
    </location>
</feature>
<dbReference type="OMA" id="TYLCHIC"/>
<feature type="compositionally biased region" description="Low complexity" evidence="1">
    <location>
        <begin position="183"/>
        <end position="195"/>
    </location>
</feature>